<name>A0A450SKN3_9GAMM</name>
<accession>A0A450SKN3</accession>
<proteinExistence type="predicted"/>
<dbReference type="InterPro" id="IPR011335">
    <property type="entry name" value="Restrct_endonuc-II-like"/>
</dbReference>
<dbReference type="EMBL" id="CAADEY010000042">
    <property type="protein sequence ID" value="VFJ54121.1"/>
    <property type="molecule type" value="Genomic_DNA"/>
</dbReference>
<sequence>MKKLATLRADYHNQIGSRLVRSSEKGEITYPNFADGGSQTSIEIARHISTALEFNAAAGRIDGQTAGRLFETLTCDFIASAFSALAHLRPGRWEYQTAQTTISKFVQYQHLDALVSRVKTDLNLAAALGHGYIVTPDIVIVRQPVTEDEINDREALIASDESIAGLTPFRVRNQQTNHRESPVRSFLHASISCKWTIRSDRSQNTRTEALNLIRNRKGPLPHIVAVTAEPLPMRIASLALGACRT</sequence>
<dbReference type="InterPro" id="IPR037083">
    <property type="entry name" value="NgoMIV_sf"/>
</dbReference>
<reference evidence="1" key="1">
    <citation type="submission" date="2019-02" db="EMBL/GenBank/DDBJ databases">
        <authorList>
            <person name="Gruber-Vodicka R. H."/>
            <person name="Seah K. B. B."/>
        </authorList>
    </citation>
    <scope>NUCLEOTIDE SEQUENCE</scope>
    <source>
        <strain evidence="1">BECK_DK161</strain>
    </source>
</reference>
<dbReference type="GO" id="GO:0009036">
    <property type="term" value="F:type II site-specific deoxyribonuclease activity"/>
    <property type="evidence" value="ECO:0007669"/>
    <property type="project" value="InterPro"/>
</dbReference>
<evidence type="ECO:0000313" key="1">
    <source>
        <dbReference type="EMBL" id="VFJ54121.1"/>
    </source>
</evidence>
<dbReference type="Pfam" id="PF09015">
    <property type="entry name" value="NgoMIV_restric"/>
    <property type="match status" value="1"/>
</dbReference>
<dbReference type="AlphaFoldDB" id="A0A450SKN3"/>
<dbReference type="GO" id="GO:0009307">
    <property type="term" value="P:DNA restriction-modification system"/>
    <property type="evidence" value="ECO:0007669"/>
    <property type="project" value="InterPro"/>
</dbReference>
<organism evidence="1">
    <name type="scientific">Candidatus Kentrum sp. DK</name>
    <dbReference type="NCBI Taxonomy" id="2126562"/>
    <lineage>
        <taxon>Bacteria</taxon>
        <taxon>Pseudomonadati</taxon>
        <taxon>Pseudomonadota</taxon>
        <taxon>Gammaproteobacteria</taxon>
        <taxon>Candidatus Kentrum</taxon>
    </lineage>
</organism>
<dbReference type="Gene3D" id="3.40.50.10010">
    <property type="entry name" value="Type-2 restriction enzyme NgoMIV"/>
    <property type="match status" value="1"/>
</dbReference>
<dbReference type="InterPro" id="IPR015105">
    <property type="entry name" value="NgoMIV"/>
</dbReference>
<dbReference type="SUPFAM" id="SSF52980">
    <property type="entry name" value="Restriction endonuclease-like"/>
    <property type="match status" value="1"/>
</dbReference>
<gene>
    <name evidence="1" type="ORF">BECKDK2373C_GA0170839_10428</name>
</gene>
<protein>
    <submittedName>
        <fullName evidence="1">NgoMIV restriction enzyme</fullName>
    </submittedName>
</protein>